<feature type="compositionally biased region" description="Gly residues" evidence="1">
    <location>
        <begin position="196"/>
        <end position="205"/>
    </location>
</feature>
<dbReference type="Proteomes" id="UP000694429">
    <property type="component" value="Chromosome 19"/>
</dbReference>
<feature type="compositionally biased region" description="Basic residues" evidence="1">
    <location>
        <begin position="112"/>
        <end position="121"/>
    </location>
</feature>
<feature type="compositionally biased region" description="Low complexity" evidence="1">
    <location>
        <begin position="10"/>
        <end position="23"/>
    </location>
</feature>
<protein>
    <submittedName>
        <fullName evidence="2">Uncharacterized protein</fullName>
    </submittedName>
</protein>
<sequence>MSRVVSPNMASHCAPSSHSSADSTTLRTITRFRGSGCEELTSPSRILSMVAGRGGPGAAAARPLRLGPAPPAPPRPAPPRPAPPASAPPRSRGRFQWSRAAPPASPGSRVGSRGRRARVLRPPRCARSADSGARRCRSSGSGRRASGEGRRRSAGGRSGAGGPGGPGDAARRCARGSLGLGPLGRVGPRSRCPGGRATGAGGGRSGLPPRLGAPRSLPARLPGRPRRLLPPPS</sequence>
<evidence type="ECO:0000256" key="1">
    <source>
        <dbReference type="SAM" id="MobiDB-lite"/>
    </source>
</evidence>
<evidence type="ECO:0000313" key="3">
    <source>
        <dbReference type="Proteomes" id="UP000694429"/>
    </source>
</evidence>
<reference evidence="2" key="1">
    <citation type="submission" date="2019-03" db="EMBL/GenBank/DDBJ databases">
        <authorList>
            <person name="Warren W.C."/>
            <person name="Johnson G.S."/>
        </authorList>
    </citation>
    <scope>NUCLEOTIDE SEQUENCE [LARGE SCALE GENOMIC DNA]</scope>
    <source>
        <strain evidence="2">Basenji</strain>
    </source>
</reference>
<dbReference type="AlphaFoldDB" id="A0A8C0MI82"/>
<feature type="compositionally biased region" description="Low complexity" evidence="1">
    <location>
        <begin position="122"/>
        <end position="131"/>
    </location>
</feature>
<proteinExistence type="predicted"/>
<feature type="compositionally biased region" description="Low complexity" evidence="1">
    <location>
        <begin position="206"/>
        <end position="222"/>
    </location>
</feature>
<feature type="region of interest" description="Disordered" evidence="1">
    <location>
        <begin position="1"/>
        <end position="27"/>
    </location>
</feature>
<reference evidence="2" key="2">
    <citation type="submission" date="2025-08" db="UniProtKB">
        <authorList>
            <consortium name="Ensembl"/>
        </authorList>
    </citation>
    <scope>IDENTIFICATION</scope>
</reference>
<feature type="compositionally biased region" description="Pro residues" evidence="1">
    <location>
        <begin position="68"/>
        <end position="87"/>
    </location>
</feature>
<feature type="compositionally biased region" description="Low complexity" evidence="1">
    <location>
        <begin position="98"/>
        <end position="111"/>
    </location>
</feature>
<evidence type="ECO:0000313" key="2">
    <source>
        <dbReference type="Ensembl" id="ENSCAFP00030012164.1"/>
    </source>
</evidence>
<organism evidence="2 3">
    <name type="scientific">Canis lupus familiaris</name>
    <name type="common">Dog</name>
    <name type="synonym">Canis familiaris</name>
    <dbReference type="NCBI Taxonomy" id="9615"/>
    <lineage>
        <taxon>Eukaryota</taxon>
        <taxon>Metazoa</taxon>
        <taxon>Chordata</taxon>
        <taxon>Craniata</taxon>
        <taxon>Vertebrata</taxon>
        <taxon>Euteleostomi</taxon>
        <taxon>Mammalia</taxon>
        <taxon>Eutheria</taxon>
        <taxon>Laurasiatheria</taxon>
        <taxon>Carnivora</taxon>
        <taxon>Caniformia</taxon>
        <taxon>Canidae</taxon>
        <taxon>Canis</taxon>
    </lineage>
</organism>
<feature type="compositionally biased region" description="Low complexity" evidence="1">
    <location>
        <begin position="58"/>
        <end position="67"/>
    </location>
</feature>
<feature type="region of interest" description="Disordered" evidence="1">
    <location>
        <begin position="48"/>
        <end position="233"/>
    </location>
</feature>
<dbReference type="Ensembl" id="ENSCAFT00030013932.1">
    <property type="protein sequence ID" value="ENSCAFP00030012164.1"/>
    <property type="gene ID" value="ENSCAFG00030007603.1"/>
</dbReference>
<name>A0A8C0MI82_CANLF</name>
<feature type="compositionally biased region" description="Low complexity" evidence="1">
    <location>
        <begin position="185"/>
        <end position="195"/>
    </location>
</feature>
<feature type="compositionally biased region" description="Gly residues" evidence="1">
    <location>
        <begin position="156"/>
        <end position="167"/>
    </location>
</feature>
<accession>A0A8C0MI82</accession>